<feature type="transmembrane region" description="Helical" evidence="7">
    <location>
        <begin position="66"/>
        <end position="88"/>
    </location>
</feature>
<keyword evidence="7" id="KW-0472">Membrane</keyword>
<dbReference type="Pfam" id="PF16491">
    <property type="entry name" value="Peptidase_M48_N"/>
    <property type="match status" value="1"/>
</dbReference>
<feature type="transmembrane region" description="Helical" evidence="7">
    <location>
        <begin position="109"/>
        <end position="132"/>
    </location>
</feature>
<feature type="transmembrane region" description="Helical" evidence="7">
    <location>
        <begin position="138"/>
        <end position="161"/>
    </location>
</feature>
<evidence type="ECO:0000256" key="7">
    <source>
        <dbReference type="SAM" id="Phobius"/>
    </source>
</evidence>
<evidence type="ECO:0000256" key="6">
    <source>
        <dbReference type="RuleBase" id="RU003983"/>
    </source>
</evidence>
<dbReference type="Gene3D" id="3.30.2010.10">
    <property type="entry name" value="Metalloproteases ('zincins'), catalytic domain"/>
    <property type="match status" value="1"/>
</dbReference>
<gene>
    <name evidence="10" type="ORF">ACFP3V_16365</name>
</gene>
<keyword evidence="7" id="KW-0812">Transmembrane</keyword>
<dbReference type="RefSeq" id="WP_380583980.1">
    <property type="nucleotide sequence ID" value="NZ_JBHSQJ010000064.1"/>
</dbReference>
<keyword evidence="4 6" id="KW-0862">Zinc</keyword>
<dbReference type="InterPro" id="IPR032456">
    <property type="entry name" value="Peptidase_M48_N"/>
</dbReference>
<organism evidence="10 11">
    <name type="scientific">Streptacidiphilus monticola</name>
    <dbReference type="NCBI Taxonomy" id="2161674"/>
    <lineage>
        <taxon>Bacteria</taxon>
        <taxon>Bacillati</taxon>
        <taxon>Actinomycetota</taxon>
        <taxon>Actinomycetes</taxon>
        <taxon>Kitasatosporales</taxon>
        <taxon>Streptomycetaceae</taxon>
        <taxon>Streptacidiphilus</taxon>
    </lineage>
</organism>
<keyword evidence="1 6" id="KW-0645">Protease</keyword>
<evidence type="ECO:0000256" key="1">
    <source>
        <dbReference type="ARBA" id="ARBA00022670"/>
    </source>
</evidence>
<keyword evidence="3 6" id="KW-0378">Hydrolase</keyword>
<evidence type="ECO:0000313" key="11">
    <source>
        <dbReference type="Proteomes" id="UP001596174"/>
    </source>
</evidence>
<keyword evidence="11" id="KW-1185">Reference proteome</keyword>
<feature type="domain" description="CAAX prenyl protease 1 N-terminal" evidence="9">
    <location>
        <begin position="3"/>
        <end position="167"/>
    </location>
</feature>
<feature type="domain" description="Peptidase M48" evidence="8">
    <location>
        <begin position="171"/>
        <end position="376"/>
    </location>
</feature>
<protein>
    <submittedName>
        <fullName evidence="10">M48 family metallopeptidase</fullName>
    </submittedName>
</protein>
<name>A0ABW1G403_9ACTN</name>
<reference evidence="11" key="1">
    <citation type="journal article" date="2019" name="Int. J. Syst. Evol. Microbiol.">
        <title>The Global Catalogue of Microorganisms (GCM) 10K type strain sequencing project: providing services to taxonomists for standard genome sequencing and annotation.</title>
        <authorList>
            <consortium name="The Broad Institute Genomics Platform"/>
            <consortium name="The Broad Institute Genome Sequencing Center for Infectious Disease"/>
            <person name="Wu L."/>
            <person name="Ma J."/>
        </authorList>
    </citation>
    <scope>NUCLEOTIDE SEQUENCE [LARGE SCALE GENOMIC DNA]</scope>
    <source>
        <strain evidence="11">JCM 4816</strain>
    </source>
</reference>
<dbReference type="PANTHER" id="PTHR10120">
    <property type="entry name" value="CAAX PRENYL PROTEASE 1"/>
    <property type="match status" value="1"/>
</dbReference>
<evidence type="ECO:0000313" key="10">
    <source>
        <dbReference type="EMBL" id="MFC5908783.1"/>
    </source>
</evidence>
<evidence type="ECO:0000256" key="2">
    <source>
        <dbReference type="ARBA" id="ARBA00022723"/>
    </source>
</evidence>
<keyword evidence="5 6" id="KW-0482">Metalloprotease</keyword>
<comment type="similarity">
    <text evidence="6">Belongs to the peptidase M48 family.</text>
</comment>
<feature type="transmembrane region" description="Helical" evidence="7">
    <location>
        <begin position="28"/>
        <end position="54"/>
    </location>
</feature>
<feature type="transmembrane region" description="Helical" evidence="7">
    <location>
        <begin position="292"/>
        <end position="313"/>
    </location>
</feature>
<comment type="caution">
    <text evidence="10">The sequence shown here is derived from an EMBL/GenBank/DDBJ whole genome shotgun (WGS) entry which is preliminary data.</text>
</comment>
<dbReference type="Pfam" id="PF01435">
    <property type="entry name" value="Peptidase_M48"/>
    <property type="match status" value="1"/>
</dbReference>
<accession>A0ABW1G403</accession>
<dbReference type="InterPro" id="IPR027057">
    <property type="entry name" value="CAXX_Prtase_1"/>
</dbReference>
<evidence type="ECO:0000259" key="8">
    <source>
        <dbReference type="Pfam" id="PF01435"/>
    </source>
</evidence>
<dbReference type="InterPro" id="IPR001915">
    <property type="entry name" value="Peptidase_M48"/>
</dbReference>
<evidence type="ECO:0000256" key="5">
    <source>
        <dbReference type="ARBA" id="ARBA00023049"/>
    </source>
</evidence>
<evidence type="ECO:0000259" key="9">
    <source>
        <dbReference type="Pfam" id="PF16491"/>
    </source>
</evidence>
<evidence type="ECO:0000256" key="3">
    <source>
        <dbReference type="ARBA" id="ARBA00022801"/>
    </source>
</evidence>
<feature type="transmembrane region" description="Helical" evidence="7">
    <location>
        <begin position="250"/>
        <end position="272"/>
    </location>
</feature>
<keyword evidence="7" id="KW-1133">Transmembrane helix</keyword>
<evidence type="ECO:0000256" key="4">
    <source>
        <dbReference type="ARBA" id="ARBA00022833"/>
    </source>
</evidence>
<proteinExistence type="inferred from homology"/>
<comment type="cofactor">
    <cofactor evidence="6">
        <name>Zn(2+)</name>
        <dbReference type="ChEBI" id="CHEBI:29105"/>
    </cofactor>
    <text evidence="6">Binds 1 zinc ion per subunit.</text>
</comment>
<dbReference type="Proteomes" id="UP001596174">
    <property type="component" value="Unassembled WGS sequence"/>
</dbReference>
<keyword evidence="2" id="KW-0479">Metal-binding</keyword>
<sequence>MKRFDEDFTEEQVARSRARRRDTLPLRYASAAVGLVVPCLLGFTPLGAAVIAAVGDLAGGGWAARAASGAVALQTVLSLVGLPLSVRGEIVNRRWGLSVRRWSLFATDALKGFALAALVSAGVATALYALLRSAPARWWLWAALAGAAGVFLLSFLVPVVLEPLFNRFRPLDEGPLREQLAALVAGSGVPVRQLLVSDASRRTTATNAYVSGIGRTRRLVLWDTTIQQAPHEEVAAIAAHELGHAARRDVLGLTALSALGVAAGTAVLAAALRSPALLSAAGVSRQQDPRSLGLVLAVVAVLGAVTGPAFNAVSRRVEARADGYALDLTQAPDAVVAMERRLAVANLTDLDPDRLTVWLFATHPPIRDRIAHARSWAAERP</sequence>
<dbReference type="EMBL" id="JBHSQJ010000064">
    <property type="protein sequence ID" value="MFC5908783.1"/>
    <property type="molecule type" value="Genomic_DNA"/>
</dbReference>
<dbReference type="CDD" id="cd07343">
    <property type="entry name" value="M48A_Zmpste24p_like"/>
    <property type="match status" value="1"/>
</dbReference>